<dbReference type="AlphaFoldDB" id="U9UCR7"/>
<evidence type="ECO:0000313" key="1">
    <source>
        <dbReference type="EMBL" id="ESA13411.1"/>
    </source>
</evidence>
<dbReference type="EMBL" id="KI283935">
    <property type="protein sequence ID" value="ESA13411.1"/>
    <property type="molecule type" value="Genomic_DNA"/>
</dbReference>
<protein>
    <submittedName>
        <fullName evidence="1">Uncharacterized protein</fullName>
    </submittedName>
</protein>
<reference evidence="1" key="1">
    <citation type="submission" date="2013-07" db="EMBL/GenBank/DDBJ databases">
        <title>The genome of an arbuscular mycorrhizal fungus provides insights into the evolution of the oldest plant symbiosis.</title>
        <authorList>
            <consortium name="DOE Joint Genome Institute"/>
            <person name="Tisserant E."/>
            <person name="Malbreil M."/>
            <person name="Kuo A."/>
            <person name="Kohler A."/>
            <person name="Symeonidi A."/>
            <person name="Balestrini R."/>
            <person name="Charron P."/>
            <person name="Duensing N."/>
            <person name="Frei-dit-Frey N."/>
            <person name="Gianinazzi-Pearson V."/>
            <person name="Gilbert B."/>
            <person name="Handa Y."/>
            <person name="Hijri M."/>
            <person name="Kaul R."/>
            <person name="Kawaguchi M."/>
            <person name="Krajinski F."/>
            <person name="Lammers P."/>
            <person name="Lapierre D."/>
            <person name="Masclaux F.G."/>
            <person name="Murat C."/>
            <person name="Morin E."/>
            <person name="Ndikumana S."/>
            <person name="Pagni M."/>
            <person name="Petitpierre D."/>
            <person name="Requena N."/>
            <person name="Rosikiewicz P."/>
            <person name="Riley R."/>
            <person name="Saito K."/>
            <person name="San Clemente H."/>
            <person name="Shapiro H."/>
            <person name="van Tuinen D."/>
            <person name="Becard G."/>
            <person name="Bonfante P."/>
            <person name="Paszkowski U."/>
            <person name="Shachar-Hill Y."/>
            <person name="Young J.P."/>
            <person name="Sanders I.R."/>
            <person name="Henrissat B."/>
            <person name="Rensing S.A."/>
            <person name="Grigoriev I.V."/>
            <person name="Corradi N."/>
            <person name="Roux C."/>
            <person name="Martin F."/>
        </authorList>
    </citation>
    <scope>NUCLEOTIDE SEQUENCE</scope>
    <source>
        <strain evidence="1">DAOM 197198</strain>
    </source>
</reference>
<dbReference type="HOGENOM" id="CLU_2224585_0_0_1"/>
<accession>U9UCR7</accession>
<organism evidence="1">
    <name type="scientific">Rhizophagus irregularis (strain DAOM 181602 / DAOM 197198 / MUCL 43194)</name>
    <name type="common">Arbuscular mycorrhizal fungus</name>
    <name type="synonym">Glomus intraradices</name>
    <dbReference type="NCBI Taxonomy" id="747089"/>
    <lineage>
        <taxon>Eukaryota</taxon>
        <taxon>Fungi</taxon>
        <taxon>Fungi incertae sedis</taxon>
        <taxon>Mucoromycota</taxon>
        <taxon>Glomeromycotina</taxon>
        <taxon>Glomeromycetes</taxon>
        <taxon>Glomerales</taxon>
        <taxon>Glomeraceae</taxon>
        <taxon>Rhizophagus</taxon>
    </lineage>
</organism>
<proteinExistence type="predicted"/>
<gene>
    <name evidence="1" type="ORF">GLOINDRAFT_26070</name>
</gene>
<sequence>MDKCNILFYFFISGPNARKLRNSTELHWMASFNTSFENSFNLRSSETDPFLAVNLRMLCQLFNKKLNSIIEKYDLPHLLKVLELVFKFENRKLNDIAVVTQASLTL</sequence>
<name>U9UCR7_RHIID</name>